<protein>
    <submittedName>
        <fullName evidence="2">Uncharacterized protein</fullName>
    </submittedName>
</protein>
<dbReference type="OrthoDB" id="1925517at2"/>
<dbReference type="RefSeq" id="WP_073277237.1">
    <property type="nucleotide sequence ID" value="NZ_FRAC01000014.1"/>
</dbReference>
<evidence type="ECO:0000313" key="3">
    <source>
        <dbReference type="Proteomes" id="UP000184386"/>
    </source>
</evidence>
<keyword evidence="1" id="KW-1133">Transmembrane helix</keyword>
<reference evidence="2 3" key="1">
    <citation type="submission" date="2016-11" db="EMBL/GenBank/DDBJ databases">
        <authorList>
            <person name="Jaros S."/>
            <person name="Januszkiewicz K."/>
            <person name="Wedrychowicz H."/>
        </authorList>
    </citation>
    <scope>NUCLEOTIDE SEQUENCE [LARGE SCALE GENOMIC DNA]</scope>
    <source>
        <strain evidence="2 3">DSM 15929</strain>
    </source>
</reference>
<name>A0A1M6U1J1_9FIRM</name>
<evidence type="ECO:0000313" key="2">
    <source>
        <dbReference type="EMBL" id="SHK63021.1"/>
    </source>
</evidence>
<dbReference type="Proteomes" id="UP000184386">
    <property type="component" value="Unassembled WGS sequence"/>
</dbReference>
<gene>
    <name evidence="2" type="ORF">SAMN02745136_02953</name>
</gene>
<accession>A0A1M6U1J1</accession>
<dbReference type="AlphaFoldDB" id="A0A1M6U1J1"/>
<organism evidence="2 3">
    <name type="scientific">Anaerocolumna jejuensis DSM 15929</name>
    <dbReference type="NCBI Taxonomy" id="1121322"/>
    <lineage>
        <taxon>Bacteria</taxon>
        <taxon>Bacillati</taxon>
        <taxon>Bacillota</taxon>
        <taxon>Clostridia</taxon>
        <taxon>Lachnospirales</taxon>
        <taxon>Lachnospiraceae</taxon>
        <taxon>Anaerocolumna</taxon>
    </lineage>
</organism>
<keyword evidence="3" id="KW-1185">Reference proteome</keyword>
<feature type="transmembrane region" description="Helical" evidence="1">
    <location>
        <begin position="6"/>
        <end position="25"/>
    </location>
</feature>
<proteinExistence type="predicted"/>
<dbReference type="STRING" id="1121322.SAMN02745136_02953"/>
<dbReference type="EMBL" id="FRAC01000014">
    <property type="protein sequence ID" value="SHK63021.1"/>
    <property type="molecule type" value="Genomic_DNA"/>
</dbReference>
<sequence>MKKRLWIIPVIVILVCGFFIGRPFIGIRPFKDLTAKDVKEVTVKLIPPDTELEFTNAEVSKLVEILNRVVIYQKDNTYGKYAGQTVIFTMTKTDGTQISIKAYNPFIIIDGVGYKTKYGPCEELNNLANNLEAEK</sequence>
<evidence type="ECO:0000256" key="1">
    <source>
        <dbReference type="SAM" id="Phobius"/>
    </source>
</evidence>
<keyword evidence="1" id="KW-0812">Transmembrane</keyword>
<keyword evidence="1" id="KW-0472">Membrane</keyword>